<evidence type="ECO:0000313" key="4">
    <source>
        <dbReference type="Proteomes" id="UP000363661"/>
    </source>
</evidence>
<dbReference type="GO" id="GO:0005975">
    <property type="term" value="P:carbohydrate metabolic process"/>
    <property type="evidence" value="ECO:0007669"/>
    <property type="project" value="InterPro"/>
</dbReference>
<dbReference type="CDD" id="cd04792">
    <property type="entry name" value="LanM-like"/>
    <property type="match status" value="1"/>
</dbReference>
<dbReference type="Pfam" id="PF13575">
    <property type="entry name" value="DUF4135"/>
    <property type="match status" value="1"/>
</dbReference>
<feature type="domain" description="Lantibiotic biosynthesis protein dehydration" evidence="2">
    <location>
        <begin position="150"/>
        <end position="518"/>
    </location>
</feature>
<dbReference type="Gene3D" id="1.50.10.10">
    <property type="match status" value="1"/>
</dbReference>
<feature type="binding site" evidence="1">
    <location>
        <position position="851"/>
    </location>
    <ligand>
        <name>Zn(2+)</name>
        <dbReference type="ChEBI" id="CHEBI:29105"/>
    </ligand>
</feature>
<feature type="binding site" evidence="1">
    <location>
        <position position="899"/>
    </location>
    <ligand>
        <name>Zn(2+)</name>
        <dbReference type="ChEBI" id="CHEBI:29105"/>
    </ligand>
</feature>
<feature type="binding site" evidence="1">
    <location>
        <position position="900"/>
    </location>
    <ligand>
        <name>Zn(2+)</name>
        <dbReference type="ChEBI" id="CHEBI:29105"/>
    </ligand>
</feature>
<evidence type="ECO:0000259" key="2">
    <source>
        <dbReference type="Pfam" id="PF13575"/>
    </source>
</evidence>
<dbReference type="SUPFAM" id="SSF158745">
    <property type="entry name" value="LanC-like"/>
    <property type="match status" value="1"/>
</dbReference>
<proteinExistence type="predicted"/>
<dbReference type="RefSeq" id="WP_144366151.1">
    <property type="nucleotide sequence ID" value="NZ_CABHNA010000003.1"/>
</dbReference>
<dbReference type="InterPro" id="IPR012341">
    <property type="entry name" value="6hp_glycosidase-like_sf"/>
</dbReference>
<sequence length="968" mass="114204">MWTEILGEDIYRIIDKEYCRLLVEKEEKLLRQGIQGELLQLFQSNQLYYREPISKVNFESFFRFFIQIGIDCIERNNKNRKILYTNRTENLAINIVKAIVKIPMRCLIYEIHEHKKCEKLKGTTDQQEYIYYETAYLQNPEYIRNLCRKYPEMLRLILLRIGQVIEETNEILKYLEEDQSFIEEKILGNTFCKISKISLEKSDPHYGGHTVAEIEIENGQKIIYRPNDIEKNKIYFQMYDWLMVGSGLDASYRKLLSYQTHSWEEYVKYRSCQNDQEVKNYFFRSGILLFLCYLTYSTDIHGENIISNGEYPEIIDLETMPGHGKDKNSIGEKKSDDFAQFSVLQTGFLPMPAWGESEGENFPSGLHTDAIIKTKIKIPTICNPYSSKIEMGHKDGTIHLEKSIVRKGNQTIKIQEYIDEICEGFNHAYRRTLNRKEEIITLLSELDRKKSRYLIRHTQQYEMYLNTSFFPEFMKKTENRIYFFYALKKNRKQEEYSDVSFKSELSELLNFDIPIYYSNIQNNELQPEKEECSRKKEEHDMRRYMNRLSEDDLFRQILLIRMTLGYNLPEVNNSRYIKLDDKFKTPLDMANNLGKILMKWKSKEADCTSYQGLKIYVDKWRIETIDMSLYSGISGLAVSFALLGVYTGKALWMKECKNLSEEMYDYTDKIVRKVRQSESNQTGMFDGEGSIVYGYLILYEILKQPKYLKYARKHMQIVNDLVLKDENYDLLSGNAGWIIVLMKFYEITKDKTILNYAIRVEKELWKHRTVLLNGIGWIQKKEKVILSGISHGNSGMILAYSYLLKNTRKKIYKKRIDLLLNYEDSLYSEIHENWRDFRKEKTSCYSANTWCHGGSGILLSRLSLVQLREYKNNSIVKRDIERGLQCLSKWKGEERLCICHGLSGVYLIFKACAKSLNNPKYLAEAEEVREKILIRDKMAIKEFGDLSFMSGIGGIICVLYDDLSEIIW</sequence>
<dbReference type="EMBL" id="CABHNA010000003">
    <property type="protein sequence ID" value="VUW91214.1"/>
    <property type="molecule type" value="Genomic_DNA"/>
</dbReference>
<dbReference type="SMART" id="SM01260">
    <property type="entry name" value="LANC_like"/>
    <property type="match status" value="1"/>
</dbReference>
<dbReference type="InterPro" id="IPR025410">
    <property type="entry name" value="Lant_dehyd"/>
</dbReference>
<dbReference type="AlphaFoldDB" id="A0A564S7V1"/>
<dbReference type="NCBIfam" id="TIGR03897">
    <property type="entry name" value="lanti_2_LanM"/>
    <property type="match status" value="1"/>
</dbReference>
<dbReference type="GO" id="GO:0046872">
    <property type="term" value="F:metal ion binding"/>
    <property type="evidence" value="ECO:0007669"/>
    <property type="project" value="UniProtKB-KW"/>
</dbReference>
<dbReference type="InterPro" id="IPR007822">
    <property type="entry name" value="LANC-like"/>
</dbReference>
<dbReference type="Pfam" id="PF05147">
    <property type="entry name" value="LANC_like"/>
    <property type="match status" value="1"/>
</dbReference>
<reference evidence="3 4" key="1">
    <citation type="submission" date="2019-07" db="EMBL/GenBank/DDBJ databases">
        <authorList>
            <person name="Hibberd C M."/>
            <person name="Gehrig L. J."/>
            <person name="Chang H.-W."/>
            <person name="Venkatesh S."/>
        </authorList>
    </citation>
    <scope>NUCLEOTIDE SEQUENCE [LARGE SCALE GENOMIC DNA]</scope>
    <source>
        <strain evidence="3">Ruminococcus_torques_SSTS_Bg7063</strain>
    </source>
</reference>
<gene>
    <name evidence="3" type="ORF">RTSSTS7063_02864</name>
</gene>
<protein>
    <submittedName>
        <fullName evidence="3">Lanthionine synthetase C-like protein</fullName>
    </submittedName>
</protein>
<keyword evidence="1" id="KW-0862">Zinc</keyword>
<dbReference type="Proteomes" id="UP000363661">
    <property type="component" value="Unassembled WGS sequence"/>
</dbReference>
<keyword evidence="1" id="KW-0479">Metal-binding</keyword>
<evidence type="ECO:0000313" key="3">
    <source>
        <dbReference type="EMBL" id="VUW91214.1"/>
    </source>
</evidence>
<name>A0A564S7V1_9FIRM</name>
<dbReference type="InterPro" id="IPR017146">
    <property type="entry name" value="Lanti_2_LanM"/>
</dbReference>
<dbReference type="PIRSF" id="PIRSF037228">
    <property type="entry name" value="Lant_mod_RumM"/>
    <property type="match status" value="1"/>
</dbReference>
<accession>A0A564S7V1</accession>
<dbReference type="PRINTS" id="PR01950">
    <property type="entry name" value="LANCSUPER"/>
</dbReference>
<keyword evidence="4" id="KW-1185">Reference proteome</keyword>
<evidence type="ECO:0000256" key="1">
    <source>
        <dbReference type="PIRSR" id="PIRSR607822-1"/>
    </source>
</evidence>
<organism evidence="3 4">
    <name type="scientific">[Ruminococcus] torques</name>
    <dbReference type="NCBI Taxonomy" id="33039"/>
    <lineage>
        <taxon>Bacteria</taxon>
        <taxon>Bacillati</taxon>
        <taxon>Bacillota</taxon>
        <taxon>Clostridia</taxon>
        <taxon>Lachnospirales</taxon>
        <taxon>Lachnospiraceae</taxon>
        <taxon>Mediterraneibacter</taxon>
    </lineage>
</organism>
<dbReference type="GO" id="GO:0031179">
    <property type="term" value="P:peptide modification"/>
    <property type="evidence" value="ECO:0007669"/>
    <property type="project" value="InterPro"/>
</dbReference>